<gene>
    <name evidence="1" type="ORF">SDC9_169018</name>
</gene>
<dbReference type="EMBL" id="VSSQ01069651">
    <property type="protein sequence ID" value="MPN21638.1"/>
    <property type="molecule type" value="Genomic_DNA"/>
</dbReference>
<protein>
    <submittedName>
        <fullName evidence="1">Uncharacterized protein</fullName>
    </submittedName>
</protein>
<organism evidence="1">
    <name type="scientific">bioreactor metagenome</name>
    <dbReference type="NCBI Taxonomy" id="1076179"/>
    <lineage>
        <taxon>unclassified sequences</taxon>
        <taxon>metagenomes</taxon>
        <taxon>ecological metagenomes</taxon>
    </lineage>
</organism>
<evidence type="ECO:0000313" key="1">
    <source>
        <dbReference type="EMBL" id="MPN21638.1"/>
    </source>
</evidence>
<comment type="caution">
    <text evidence="1">The sequence shown here is derived from an EMBL/GenBank/DDBJ whole genome shotgun (WGS) entry which is preliminary data.</text>
</comment>
<reference evidence="1" key="1">
    <citation type="submission" date="2019-08" db="EMBL/GenBank/DDBJ databases">
        <authorList>
            <person name="Kucharzyk K."/>
            <person name="Murdoch R.W."/>
            <person name="Higgins S."/>
            <person name="Loffler F."/>
        </authorList>
    </citation>
    <scope>NUCLEOTIDE SEQUENCE</scope>
</reference>
<proteinExistence type="predicted"/>
<sequence>MRVAEASEAPTGYKVVETKGTINKTDYIINIAVVGVISGSTQPIIAILYNTLNTSGLSIETKDKGEAGIPLTLEARANIENAADMKAPVKIFFPPIDKVVQIP</sequence>
<accession>A0A645G454</accession>
<dbReference type="AlphaFoldDB" id="A0A645G454"/>
<name>A0A645G454_9ZZZZ</name>